<proteinExistence type="inferred from homology"/>
<comment type="pathway">
    <text evidence="1">Carbohydrate metabolism; tricarboxylic acid cycle; isocitrate from oxaloacetate: step 1/2.</text>
</comment>
<comment type="similarity">
    <text evidence="2">Belongs to the citrate synthase family.</text>
</comment>
<dbReference type="InterPro" id="IPR016143">
    <property type="entry name" value="Citrate_synth-like_sm_a-sub"/>
</dbReference>
<evidence type="ECO:0000313" key="6">
    <source>
        <dbReference type="Proteomes" id="UP001501706"/>
    </source>
</evidence>
<dbReference type="CDD" id="cd06102">
    <property type="entry name" value="citrate_synt_like_2"/>
    <property type="match status" value="1"/>
</dbReference>
<gene>
    <name evidence="5" type="ORF">GCM10009097_31030</name>
</gene>
<dbReference type="EC" id="2.3.3.16" evidence="3"/>
<dbReference type="SUPFAM" id="SSF48256">
    <property type="entry name" value="Citrate synthase"/>
    <property type="match status" value="1"/>
</dbReference>
<dbReference type="Gene3D" id="1.10.1660.10">
    <property type="match status" value="1"/>
</dbReference>
<evidence type="ECO:0000256" key="3">
    <source>
        <dbReference type="ARBA" id="ARBA00012972"/>
    </source>
</evidence>
<dbReference type="Proteomes" id="UP001501706">
    <property type="component" value="Unassembled WGS sequence"/>
</dbReference>
<accession>A0ABN1C4C6</accession>
<dbReference type="Gene3D" id="1.10.580.10">
    <property type="entry name" value="Citrate Synthase, domain 1"/>
    <property type="match status" value="1"/>
</dbReference>
<evidence type="ECO:0000256" key="4">
    <source>
        <dbReference type="ARBA" id="ARBA00022679"/>
    </source>
</evidence>
<protein>
    <recommendedName>
        <fullName evidence="3">citrate synthase (unknown stereospecificity)</fullName>
        <ecNumber evidence="3">2.3.3.16</ecNumber>
    </recommendedName>
</protein>
<dbReference type="InterPro" id="IPR036969">
    <property type="entry name" value="Citrate_synthase_sf"/>
</dbReference>
<organism evidence="5 6">
    <name type="scientific">Pigmentiphaga daeguensis</name>
    <dbReference type="NCBI Taxonomy" id="414049"/>
    <lineage>
        <taxon>Bacteria</taxon>
        <taxon>Pseudomonadati</taxon>
        <taxon>Pseudomonadota</taxon>
        <taxon>Betaproteobacteria</taxon>
        <taxon>Burkholderiales</taxon>
        <taxon>Alcaligenaceae</taxon>
        <taxon>Pigmentiphaga</taxon>
    </lineage>
</organism>
<reference evidence="5 6" key="1">
    <citation type="journal article" date="2019" name="Int. J. Syst. Evol. Microbiol.">
        <title>The Global Catalogue of Microorganisms (GCM) 10K type strain sequencing project: providing services to taxonomists for standard genome sequencing and annotation.</title>
        <authorList>
            <consortium name="The Broad Institute Genomics Platform"/>
            <consortium name="The Broad Institute Genome Sequencing Center for Infectious Disease"/>
            <person name="Wu L."/>
            <person name="Ma J."/>
        </authorList>
    </citation>
    <scope>NUCLEOTIDE SEQUENCE [LARGE SCALE GENOMIC DNA]</scope>
    <source>
        <strain evidence="5 6">JCM 14330</strain>
    </source>
</reference>
<evidence type="ECO:0000256" key="1">
    <source>
        <dbReference type="ARBA" id="ARBA00004751"/>
    </source>
</evidence>
<dbReference type="InterPro" id="IPR016142">
    <property type="entry name" value="Citrate_synth-like_lrg_a-sub"/>
</dbReference>
<evidence type="ECO:0000313" key="5">
    <source>
        <dbReference type="EMBL" id="GAA0511539.1"/>
    </source>
</evidence>
<dbReference type="PANTHER" id="PTHR11739">
    <property type="entry name" value="CITRATE SYNTHASE"/>
    <property type="match status" value="1"/>
</dbReference>
<dbReference type="Gene3D" id="1.10.230.10">
    <property type="entry name" value="Cytochrome P450-Terp, domain 2"/>
    <property type="match status" value="1"/>
</dbReference>
<sequence>MKTMPHKDYLSAKEAVELLGIRMQTLYAYVSKGWIRSVKQPDTRQRLYLHEDVLRVKARSTARSGHGAVAASAMNWGEPIIPTSITEIRSDGPHYRGHSAVRLARGHASYEAVCELLWTGVWHDAPRRWDTGITPRLQETLLESLAPPKSNSGLLEIMAIVTLRLGMSRGSVEDRMRGGHMHEAARQLIKTLAGCMGLVSRRRRFHAIPDEASMAEGLLAALDLPASPANLQAMEAFLVLFADHELSPSTFAARVAASGGSTLHSCVASAICSSAGVHLGRMYDRIEDFLRSADDAAGLMQRARAQHERGASVPGFGHPLYPKGDERAELLLELARNRPRKKAALEQVHRFIDDVRGEFGLHPRHELGGIVLAMAMGVPRQSVGTLFTLARMAGWVAHVQEQRLSGMLLRPRAKFVGAAGDP</sequence>
<evidence type="ECO:0000256" key="2">
    <source>
        <dbReference type="ARBA" id="ARBA00010566"/>
    </source>
</evidence>
<dbReference type="EMBL" id="BAAAEN010000011">
    <property type="protein sequence ID" value="GAA0511539.1"/>
    <property type="molecule type" value="Genomic_DNA"/>
</dbReference>
<dbReference type="PANTHER" id="PTHR11739:SF4">
    <property type="entry name" value="CITRATE SYNTHASE, PEROXISOMAL"/>
    <property type="match status" value="1"/>
</dbReference>
<dbReference type="Pfam" id="PF00285">
    <property type="entry name" value="Citrate_synt"/>
    <property type="match status" value="1"/>
</dbReference>
<comment type="caution">
    <text evidence="5">The sequence shown here is derived from an EMBL/GenBank/DDBJ whole genome shotgun (WGS) entry which is preliminary data.</text>
</comment>
<name>A0ABN1C4C6_9BURK</name>
<keyword evidence="4" id="KW-0808">Transferase</keyword>
<dbReference type="PRINTS" id="PR00143">
    <property type="entry name" value="CITRTSNTHASE"/>
</dbReference>
<keyword evidence="6" id="KW-1185">Reference proteome</keyword>
<dbReference type="InterPro" id="IPR002020">
    <property type="entry name" value="Citrate_synthase"/>
</dbReference>